<name>X1B5T9_9ZZZZ</name>
<proteinExistence type="predicted"/>
<dbReference type="AlphaFoldDB" id="X1B5T9"/>
<organism evidence="1">
    <name type="scientific">marine sediment metagenome</name>
    <dbReference type="NCBI Taxonomy" id="412755"/>
    <lineage>
        <taxon>unclassified sequences</taxon>
        <taxon>metagenomes</taxon>
        <taxon>ecological metagenomes</taxon>
    </lineage>
</organism>
<reference evidence="1" key="1">
    <citation type="journal article" date="2014" name="Front. Microbiol.">
        <title>High frequency of phylogenetically diverse reductive dehalogenase-homologous genes in deep subseafloor sedimentary metagenomes.</title>
        <authorList>
            <person name="Kawai M."/>
            <person name="Futagami T."/>
            <person name="Toyoda A."/>
            <person name="Takaki Y."/>
            <person name="Nishi S."/>
            <person name="Hori S."/>
            <person name="Arai W."/>
            <person name="Tsubouchi T."/>
            <person name="Morono Y."/>
            <person name="Uchiyama I."/>
            <person name="Ito T."/>
            <person name="Fujiyama A."/>
            <person name="Inagaki F."/>
            <person name="Takami H."/>
        </authorList>
    </citation>
    <scope>NUCLEOTIDE SEQUENCE</scope>
    <source>
        <strain evidence="1">Expedition CK06-06</strain>
    </source>
</reference>
<protein>
    <submittedName>
        <fullName evidence="1">Uncharacterized protein</fullName>
    </submittedName>
</protein>
<accession>X1B5T9</accession>
<evidence type="ECO:0000313" key="1">
    <source>
        <dbReference type="EMBL" id="GAG79513.1"/>
    </source>
</evidence>
<dbReference type="EMBL" id="BART01018909">
    <property type="protein sequence ID" value="GAG79513.1"/>
    <property type="molecule type" value="Genomic_DNA"/>
</dbReference>
<gene>
    <name evidence="1" type="ORF">S01H4_35541</name>
</gene>
<sequence length="65" mass="7450">TWAEEGTYILKAKAKDVYDEESGWGTLTVTMPRNKAINTPFLNFLQSHPNMFPLLQLLIQRLGLQ</sequence>
<comment type="caution">
    <text evidence="1">The sequence shown here is derived from an EMBL/GenBank/DDBJ whole genome shotgun (WGS) entry which is preliminary data.</text>
</comment>
<feature type="non-terminal residue" evidence="1">
    <location>
        <position position="1"/>
    </location>
</feature>